<reference evidence="2" key="2">
    <citation type="submission" date="2025-09" db="UniProtKB">
        <authorList>
            <consortium name="Ensembl"/>
        </authorList>
    </citation>
    <scope>IDENTIFICATION</scope>
</reference>
<keyword evidence="3" id="KW-1185">Reference proteome</keyword>
<organism evidence="2 3">
    <name type="scientific">Zonotrichia albicollis</name>
    <name type="common">White-throated sparrow</name>
    <name type="synonym">Fringilla albicollis</name>
    <dbReference type="NCBI Taxonomy" id="44394"/>
    <lineage>
        <taxon>Eukaryota</taxon>
        <taxon>Metazoa</taxon>
        <taxon>Chordata</taxon>
        <taxon>Craniata</taxon>
        <taxon>Vertebrata</taxon>
        <taxon>Euteleostomi</taxon>
        <taxon>Archelosauria</taxon>
        <taxon>Archosauria</taxon>
        <taxon>Dinosauria</taxon>
        <taxon>Saurischia</taxon>
        <taxon>Theropoda</taxon>
        <taxon>Coelurosauria</taxon>
        <taxon>Aves</taxon>
        <taxon>Neognathae</taxon>
        <taxon>Neoaves</taxon>
        <taxon>Telluraves</taxon>
        <taxon>Australaves</taxon>
        <taxon>Passeriformes</taxon>
        <taxon>Passerellidae</taxon>
        <taxon>Zonotrichia</taxon>
    </lineage>
</organism>
<evidence type="ECO:0000256" key="1">
    <source>
        <dbReference type="SAM" id="MobiDB-lite"/>
    </source>
</evidence>
<dbReference type="Proteomes" id="UP000694413">
    <property type="component" value="Unassembled WGS sequence"/>
</dbReference>
<reference evidence="2" key="1">
    <citation type="submission" date="2025-08" db="UniProtKB">
        <authorList>
            <consortium name="Ensembl"/>
        </authorList>
    </citation>
    <scope>IDENTIFICATION</scope>
</reference>
<evidence type="ECO:0000313" key="3">
    <source>
        <dbReference type="Proteomes" id="UP000694413"/>
    </source>
</evidence>
<feature type="compositionally biased region" description="Low complexity" evidence="1">
    <location>
        <begin position="38"/>
        <end position="54"/>
    </location>
</feature>
<evidence type="ECO:0000313" key="2">
    <source>
        <dbReference type="Ensembl" id="ENSZALP00000014369.1"/>
    </source>
</evidence>
<protein>
    <submittedName>
        <fullName evidence="2">Uncharacterized protein</fullName>
    </submittedName>
</protein>
<dbReference type="Ensembl" id="ENSZALT00000019509.1">
    <property type="protein sequence ID" value="ENSZALP00000014369.1"/>
    <property type="gene ID" value="ENSZALG00000011924.1"/>
</dbReference>
<proteinExistence type="predicted"/>
<feature type="region of interest" description="Disordered" evidence="1">
    <location>
        <begin position="31"/>
        <end position="79"/>
    </location>
</feature>
<accession>A0A8D2MVE2</accession>
<sequence>MQELVAGMERISLDSEADVEQLRAQALPFPGVDSNSVPAAPAAITAGTGTGTAPLTSQSPPARRRCDVTMSRPPPRRTP</sequence>
<name>A0A8D2MVE2_ZONAL</name>
<dbReference type="AlphaFoldDB" id="A0A8D2MVE2"/>